<dbReference type="EMBL" id="LR134162">
    <property type="protein sequence ID" value="VEA99490.1"/>
    <property type="molecule type" value="Genomic_DNA"/>
</dbReference>
<dbReference type="SUPFAM" id="SSF52266">
    <property type="entry name" value="SGNH hydrolase"/>
    <property type="match status" value="1"/>
</dbReference>
<dbReference type="AlphaFoldDB" id="A0A447RI29"/>
<sequence length="734" mass="79626">MAELNPPLGTTTPEIFLDNVKRADELVNGPAGTVDDRGGEPLDTWRQMMAKNDEVRQNLIPLSKQYATLAAAQADIANIPESSSTYVRSPDSSALADEYMNVAGTLTATGRKMPSQAAIQAVLDYISSLIATDDADSPLLTLNDEAGFRLAAFGLNAIQSNAMTAEYDEFIDGFVFRDSVGFVIQQIGTPLLSSVDSVQPVVEQQRLVTEAFSAESDADISGFVFRDSVGFVLMNLNGEQSDQNNDGVDDISRRNAANLAAAAAARDEINTRIARPVYDYNILITDGQSLSNGTEGWAALSKDIRATLNINMLGDSVRPKNENGSTFTPLNGAEIRSARAVVQDLIAPPDGGNLMTDEAVAALPRGANNFGETVDIGAMWMWREMQLQFRGLATDERKIVAVNCGVGGQIIERLSKGHSWGFYNRIISAVTQIKAIADAEGKTCGVVGFLYLGNEYNYDSTKGGATDRAEYRALLRKLIDDVITDTTAITGQTELPLTVLYQTSGSWTRDSTNMSIGEAQLDICAADANVMMASPAYAVTDKGGHLDANGYRWLGMQFGKVLHRAIDRRQNWRPLQPLSVTLSGTFLRADFLVWSPPLQFRSCYVGSSPTTYAAKGFRVTDDAGDVPVTRVDIVADTVVDITLGRETTGDVYLWYASQTGSNGNGNLFDSDTTVAVANYEFHEGTGQYPESNIPELVNRPYPLNNPCVGISSPGNRYLRKTNYGFAYYCSGLFW</sequence>
<dbReference type="Proteomes" id="UP000282433">
    <property type="component" value="Chromosome"/>
</dbReference>
<dbReference type="Gene3D" id="3.40.50.1110">
    <property type="entry name" value="SGNH hydrolase"/>
    <property type="match status" value="1"/>
</dbReference>
<keyword evidence="1" id="KW-0969">Cilium</keyword>
<dbReference type="InterPro" id="IPR036514">
    <property type="entry name" value="SGNH_hydro_sf"/>
</dbReference>
<name>A0A447RI29_KLEPN</name>
<evidence type="ECO:0000313" key="1">
    <source>
        <dbReference type="EMBL" id="VEA99490.1"/>
    </source>
</evidence>
<proteinExistence type="predicted"/>
<protein>
    <submittedName>
        <fullName evidence="1">Flagellar biosynthesis, cell-distal portion of basal-body rod</fullName>
    </submittedName>
</protein>
<accession>A0A447RI29</accession>
<dbReference type="GO" id="GO:0016788">
    <property type="term" value="F:hydrolase activity, acting on ester bonds"/>
    <property type="evidence" value="ECO:0007669"/>
    <property type="project" value="UniProtKB-ARBA"/>
</dbReference>
<evidence type="ECO:0000313" key="2">
    <source>
        <dbReference type="Proteomes" id="UP000282433"/>
    </source>
</evidence>
<keyword evidence="1" id="KW-0966">Cell projection</keyword>
<reference evidence="1 2" key="1">
    <citation type="submission" date="2018-12" db="EMBL/GenBank/DDBJ databases">
        <authorList>
            <consortium name="Pathogen Informatics"/>
        </authorList>
    </citation>
    <scope>NUCLEOTIDE SEQUENCE [LARGE SCALE GENOMIC DNA]</scope>
    <source>
        <strain evidence="1 2">NCTC13635</strain>
    </source>
</reference>
<gene>
    <name evidence="1" type="ORF">NCTC13635_00594</name>
</gene>
<organism evidence="1 2">
    <name type="scientific">Klebsiella pneumoniae</name>
    <dbReference type="NCBI Taxonomy" id="573"/>
    <lineage>
        <taxon>Bacteria</taxon>
        <taxon>Pseudomonadati</taxon>
        <taxon>Pseudomonadota</taxon>
        <taxon>Gammaproteobacteria</taxon>
        <taxon>Enterobacterales</taxon>
        <taxon>Enterobacteriaceae</taxon>
        <taxon>Klebsiella/Raoultella group</taxon>
        <taxon>Klebsiella</taxon>
        <taxon>Klebsiella pneumoniae complex</taxon>
    </lineage>
</organism>
<keyword evidence="1" id="KW-0282">Flagellum</keyword>